<sequence>MKTNKILLAILLLITVCQTRDILDPEIRKIQWNKQRLFKVAVRFSQYLIAFEKERTSGTVLHFMRKDDACESICLSFKLPLICANTVTSFDPHRLNQNLKIMIVLKSDYFSSHERLTRFINENHIKREDILAITQAPGCFAIFFYADDAVVEITHGLFS</sequence>
<evidence type="ECO:0000313" key="4">
    <source>
        <dbReference type="Proteomes" id="UP000642938"/>
    </source>
</evidence>
<gene>
    <name evidence="1" type="ORF">GCM10007422_15100</name>
    <name evidence="2" type="ORF">GGQ60_000345</name>
</gene>
<keyword evidence="4" id="KW-1185">Reference proteome</keyword>
<name>A0A7W6K920_9SPHI</name>
<protein>
    <submittedName>
        <fullName evidence="2">Uncharacterized protein</fullName>
    </submittedName>
</protein>
<accession>A0A7W6K920</accession>
<comment type="caution">
    <text evidence="2">The sequence shown here is derived from an EMBL/GenBank/DDBJ whole genome shotgun (WGS) entry which is preliminary data.</text>
</comment>
<organism evidence="2 3">
    <name type="scientific">Pedobacter zeae</name>
    <dbReference type="NCBI Taxonomy" id="1737356"/>
    <lineage>
        <taxon>Bacteria</taxon>
        <taxon>Pseudomonadati</taxon>
        <taxon>Bacteroidota</taxon>
        <taxon>Sphingobacteriia</taxon>
        <taxon>Sphingobacteriales</taxon>
        <taxon>Sphingobacteriaceae</taxon>
        <taxon>Pedobacter</taxon>
    </lineage>
</organism>
<evidence type="ECO:0000313" key="1">
    <source>
        <dbReference type="EMBL" id="GGH01343.1"/>
    </source>
</evidence>
<reference evidence="4" key="2">
    <citation type="journal article" date="2019" name="Int. J. Syst. Evol. Microbiol.">
        <title>The Global Catalogue of Microorganisms (GCM) 10K type strain sequencing project: providing services to taxonomists for standard genome sequencing and annotation.</title>
        <authorList>
            <consortium name="The Broad Institute Genomics Platform"/>
            <consortium name="The Broad Institute Genome Sequencing Center for Infectious Disease"/>
            <person name="Wu L."/>
            <person name="Ma J."/>
        </authorList>
    </citation>
    <scope>NUCLEOTIDE SEQUENCE [LARGE SCALE GENOMIC DNA]</scope>
    <source>
        <strain evidence="4">CGMCC 1.15287</strain>
    </source>
</reference>
<dbReference type="Proteomes" id="UP000642938">
    <property type="component" value="Unassembled WGS sequence"/>
</dbReference>
<evidence type="ECO:0000313" key="2">
    <source>
        <dbReference type="EMBL" id="MBB4106385.1"/>
    </source>
</evidence>
<dbReference type="RefSeq" id="WP_183759659.1">
    <property type="nucleotide sequence ID" value="NZ_BMHZ01000002.1"/>
</dbReference>
<dbReference type="EMBL" id="BMHZ01000002">
    <property type="protein sequence ID" value="GGH01343.1"/>
    <property type="molecule type" value="Genomic_DNA"/>
</dbReference>
<reference evidence="1" key="1">
    <citation type="journal article" date="2014" name="Int. J. Syst. Evol. Microbiol.">
        <title>Complete genome of a new Firmicutes species belonging to the dominant human colonic microbiota ('Ruminococcus bicirculans') reveals two chromosomes and a selective capacity to utilize plant glucans.</title>
        <authorList>
            <consortium name="NISC Comparative Sequencing Program"/>
            <person name="Wegmann U."/>
            <person name="Louis P."/>
            <person name="Goesmann A."/>
            <person name="Henrissat B."/>
            <person name="Duncan S.H."/>
            <person name="Flint H.J."/>
        </authorList>
    </citation>
    <scope>NUCLEOTIDE SEQUENCE</scope>
    <source>
        <strain evidence="1">CGMCC 1.15287</strain>
    </source>
</reference>
<dbReference type="EMBL" id="JACIEF010000001">
    <property type="protein sequence ID" value="MBB4106385.1"/>
    <property type="molecule type" value="Genomic_DNA"/>
</dbReference>
<proteinExistence type="predicted"/>
<dbReference type="AlphaFoldDB" id="A0A7W6K920"/>
<reference evidence="2 3" key="3">
    <citation type="submission" date="2020-08" db="EMBL/GenBank/DDBJ databases">
        <title>Genomic Encyclopedia of Type Strains, Phase IV (KMG-IV): sequencing the most valuable type-strain genomes for metagenomic binning, comparative biology and taxonomic classification.</title>
        <authorList>
            <person name="Goeker M."/>
        </authorList>
    </citation>
    <scope>NUCLEOTIDE SEQUENCE [LARGE SCALE GENOMIC DNA]</scope>
    <source>
        <strain evidence="2 3">DSM 100774</strain>
    </source>
</reference>
<reference evidence="1" key="4">
    <citation type="submission" date="2024-05" db="EMBL/GenBank/DDBJ databases">
        <authorList>
            <person name="Sun Q."/>
            <person name="Zhou Y."/>
        </authorList>
    </citation>
    <scope>NUCLEOTIDE SEQUENCE</scope>
    <source>
        <strain evidence="1">CGMCC 1.15287</strain>
    </source>
</reference>
<dbReference type="Proteomes" id="UP000532273">
    <property type="component" value="Unassembled WGS sequence"/>
</dbReference>
<evidence type="ECO:0000313" key="3">
    <source>
        <dbReference type="Proteomes" id="UP000532273"/>
    </source>
</evidence>